<keyword evidence="2" id="KW-0472">Membrane</keyword>
<proteinExistence type="predicted"/>
<feature type="transmembrane region" description="Helical" evidence="2">
    <location>
        <begin position="35"/>
        <end position="57"/>
    </location>
</feature>
<dbReference type="EMBL" id="FNCN01000012">
    <property type="protein sequence ID" value="SDH17308.1"/>
    <property type="molecule type" value="Genomic_DNA"/>
</dbReference>
<protein>
    <submittedName>
        <fullName evidence="3">Uncharacterized protein</fullName>
    </submittedName>
</protein>
<evidence type="ECO:0000256" key="1">
    <source>
        <dbReference type="SAM" id="MobiDB-lite"/>
    </source>
</evidence>
<feature type="region of interest" description="Disordered" evidence="1">
    <location>
        <begin position="187"/>
        <end position="212"/>
    </location>
</feature>
<feature type="transmembrane region" description="Helical" evidence="2">
    <location>
        <begin position="164"/>
        <end position="181"/>
    </location>
</feature>
<evidence type="ECO:0000313" key="4">
    <source>
        <dbReference type="Proteomes" id="UP000198923"/>
    </source>
</evidence>
<name>A0A1G8A8R4_9ACTN</name>
<feature type="transmembrane region" description="Helical" evidence="2">
    <location>
        <begin position="69"/>
        <end position="95"/>
    </location>
</feature>
<feature type="transmembrane region" description="Helical" evidence="2">
    <location>
        <begin position="110"/>
        <end position="129"/>
    </location>
</feature>
<keyword evidence="2" id="KW-0812">Transmembrane</keyword>
<dbReference type="RefSeq" id="WP_093170996.1">
    <property type="nucleotide sequence ID" value="NZ_FNCN01000012.1"/>
</dbReference>
<dbReference type="OrthoDB" id="3371801at2"/>
<reference evidence="3 4" key="1">
    <citation type="submission" date="2016-10" db="EMBL/GenBank/DDBJ databases">
        <authorList>
            <person name="de Groot N.N."/>
        </authorList>
    </citation>
    <scope>NUCLEOTIDE SEQUENCE [LARGE SCALE GENOMIC DNA]</scope>
    <source>
        <strain evidence="3 4">CPCC 201354</strain>
    </source>
</reference>
<dbReference type="AlphaFoldDB" id="A0A1G8A8R4"/>
<accession>A0A1G8A8R4</accession>
<keyword evidence="4" id="KW-1185">Reference proteome</keyword>
<keyword evidence="2" id="KW-1133">Transmembrane helix</keyword>
<gene>
    <name evidence="3" type="ORF">SAMN05421505_11259</name>
</gene>
<sequence>MPIVWMLRFGAVCGVVMALSLGVPGAIEVFTGETAATSLVIGLGAGLGAPALTAFHLHQSAFSGRFGAIAYGVNMIGFSLFAGIAFALNVVVFFLDPAVATQLLAGPTRIVLLTGVAVFVVGTALFCASMVRARVFPRVPAWGYGVTLVLLALSSSLPDTPLTGALHVFAAGSLIWLSLSLRQDRRPGRGRQDAVVPGQAGTQAGTPYGIAG</sequence>
<evidence type="ECO:0000313" key="3">
    <source>
        <dbReference type="EMBL" id="SDH17308.1"/>
    </source>
</evidence>
<organism evidence="3 4">
    <name type="scientific">Sinosporangium album</name>
    <dbReference type="NCBI Taxonomy" id="504805"/>
    <lineage>
        <taxon>Bacteria</taxon>
        <taxon>Bacillati</taxon>
        <taxon>Actinomycetota</taxon>
        <taxon>Actinomycetes</taxon>
        <taxon>Streptosporangiales</taxon>
        <taxon>Streptosporangiaceae</taxon>
        <taxon>Sinosporangium</taxon>
    </lineage>
</organism>
<dbReference type="Proteomes" id="UP000198923">
    <property type="component" value="Unassembled WGS sequence"/>
</dbReference>
<evidence type="ECO:0000256" key="2">
    <source>
        <dbReference type="SAM" id="Phobius"/>
    </source>
</evidence>
<feature type="transmembrane region" description="Helical" evidence="2">
    <location>
        <begin position="141"/>
        <end position="158"/>
    </location>
</feature>
<dbReference type="STRING" id="504805.SAMN05421505_11259"/>